<feature type="signal peptide" evidence="1">
    <location>
        <begin position="1"/>
        <end position="18"/>
    </location>
</feature>
<gene>
    <name evidence="2" type="ORF">GGR06_002751</name>
</gene>
<sequence>MRRSMLLIFVLTAGLLQAQNNLITYSEPQEVAGVTISPTATKVVIISPNKDLSLTHSMGHERGELVGREPNGEYRYELTHNLNEDEQDDGFCKTTVTVSVAQGSKSSALVLRAGKCYMGTFEIPFKFSCVDESNDKAVYPYEGKAKVSFTSEEADLQIKFNGTTVVEDGKPLQSLGYVEVQVSKESGNSGLTVYELTFDTNSEAAGTSQFKRPTFGLRSSFSNTLEVQLREGAQLNAKTMFKYRVLLQLVETVIKTKKVLTSATMQLMANAEQASKDRKFVAAQGFYQQALDSLGTDGDVATTRIALEENITHMTECTEWDQKAAKYMQYIKQLKESESTDKMSTIEEAFQQALVCYTNLDRLHPNPVYKTFISRINKSLEAFNFIVIEGTVRDRRDNTKVVAGDVDIYGVHSRTFDRSMEKKAQGTLLGAIDATGKFRVQVDKGTYLGLLFVPTSANKVYDKNGFVSLEEQKHLKTTVYISE</sequence>
<protein>
    <submittedName>
        <fullName evidence="2">Uncharacterized protein</fullName>
    </submittedName>
</protein>
<keyword evidence="3" id="KW-1185">Reference proteome</keyword>
<keyword evidence="1" id="KW-0732">Signal</keyword>
<feature type="chain" id="PRO_5032702875" evidence="1">
    <location>
        <begin position="19"/>
        <end position="483"/>
    </location>
</feature>
<dbReference type="Proteomes" id="UP000560658">
    <property type="component" value="Unassembled WGS sequence"/>
</dbReference>
<name>A0A840D2B4_9BACE</name>
<evidence type="ECO:0000256" key="1">
    <source>
        <dbReference type="SAM" id="SignalP"/>
    </source>
</evidence>
<dbReference type="AlphaFoldDB" id="A0A840D2B4"/>
<dbReference type="EMBL" id="JACIER010000011">
    <property type="protein sequence ID" value="MBB4044949.1"/>
    <property type="molecule type" value="Genomic_DNA"/>
</dbReference>
<organism evidence="2 3">
    <name type="scientific">Bacteroides reticulotermitis</name>
    <dbReference type="NCBI Taxonomy" id="1133319"/>
    <lineage>
        <taxon>Bacteria</taxon>
        <taxon>Pseudomonadati</taxon>
        <taxon>Bacteroidota</taxon>
        <taxon>Bacteroidia</taxon>
        <taxon>Bacteroidales</taxon>
        <taxon>Bacteroidaceae</taxon>
        <taxon>Bacteroides</taxon>
    </lineage>
</organism>
<accession>A0A840D2B4</accession>
<proteinExistence type="predicted"/>
<evidence type="ECO:0000313" key="2">
    <source>
        <dbReference type="EMBL" id="MBB4044949.1"/>
    </source>
</evidence>
<comment type="caution">
    <text evidence="2">The sequence shown here is derived from an EMBL/GenBank/DDBJ whole genome shotgun (WGS) entry which is preliminary data.</text>
</comment>
<reference evidence="2" key="1">
    <citation type="submission" date="2020-08" db="EMBL/GenBank/DDBJ databases">
        <title>Genomic Encyclopedia of Type Strains, Phase IV (KMG-IV): sequencing the most valuable type-strain genomes for metagenomic binning, comparative biology and taxonomic classification.</title>
        <authorList>
            <person name="Goeker M."/>
        </authorList>
    </citation>
    <scope>NUCLEOTIDE SEQUENCE [LARGE SCALE GENOMIC DNA]</scope>
    <source>
        <strain evidence="2">DSM 105720</strain>
    </source>
</reference>
<evidence type="ECO:0000313" key="3">
    <source>
        <dbReference type="Proteomes" id="UP000560658"/>
    </source>
</evidence>